<organism evidence="1 2">
    <name type="scientific">Pseudobacteriovorax antillogorgiicola</name>
    <dbReference type="NCBI Taxonomy" id="1513793"/>
    <lineage>
        <taxon>Bacteria</taxon>
        <taxon>Pseudomonadati</taxon>
        <taxon>Bdellovibrionota</taxon>
        <taxon>Oligoflexia</taxon>
        <taxon>Oligoflexales</taxon>
        <taxon>Pseudobacteriovoracaceae</taxon>
        <taxon>Pseudobacteriovorax</taxon>
    </lineage>
</organism>
<dbReference type="EMBL" id="FWZT01000020">
    <property type="protein sequence ID" value="SMF59818.1"/>
    <property type="molecule type" value="Genomic_DNA"/>
</dbReference>
<name>A0A1Y6CKJ6_9BACT</name>
<accession>A0A1Y6CKJ6</accession>
<dbReference type="RefSeq" id="WP_132322919.1">
    <property type="nucleotide sequence ID" value="NZ_FWZT01000020.1"/>
</dbReference>
<dbReference type="PROSITE" id="PS51257">
    <property type="entry name" value="PROKAR_LIPOPROTEIN"/>
    <property type="match status" value="1"/>
</dbReference>
<dbReference type="AlphaFoldDB" id="A0A1Y6CKJ6"/>
<dbReference type="Gene3D" id="2.60.120.260">
    <property type="entry name" value="Galactose-binding domain-like"/>
    <property type="match status" value="1"/>
</dbReference>
<evidence type="ECO:0000313" key="2">
    <source>
        <dbReference type="Proteomes" id="UP000192907"/>
    </source>
</evidence>
<sequence>MKLQLVVALIATLWISGCQNFSQFGKTDRQEAVEKTQQLNNSTNRPSEDNGGLPGYMIHCDHTKVSNLESDIDCSLVQNGNPVPVEQAFENWIVSVEGDYQSTFVKRDPRSAKYSFGFTNKRQSESFATVANASTMVFEGILREQRPLSLRVPMAQTIQAEETLGFRYLRLDIRSIELSEFVNPPQTTACVRYLEAKEQGVWQNNVVEGDVFRIGNYIVTPNAGFDVEGVHLALIDDIAYWETEFASFGVAEPFNSVNQNNWFSLDFGQETKIEGIRLKADIIDYPVGECVPDDIEISVSNDGRTWRSIQRYIINQPSQQGPWITIDWGI</sequence>
<keyword evidence="2" id="KW-1185">Reference proteome</keyword>
<proteinExistence type="predicted"/>
<evidence type="ECO:0000313" key="1">
    <source>
        <dbReference type="EMBL" id="SMF59818.1"/>
    </source>
</evidence>
<reference evidence="2" key="1">
    <citation type="submission" date="2017-04" db="EMBL/GenBank/DDBJ databases">
        <authorList>
            <person name="Varghese N."/>
            <person name="Submissions S."/>
        </authorList>
    </citation>
    <scope>NUCLEOTIDE SEQUENCE [LARGE SCALE GENOMIC DNA]</scope>
    <source>
        <strain evidence="2">RKEM611</strain>
    </source>
</reference>
<protein>
    <submittedName>
        <fullName evidence="1">Uncharacterized protein</fullName>
    </submittedName>
</protein>
<dbReference type="Proteomes" id="UP000192907">
    <property type="component" value="Unassembled WGS sequence"/>
</dbReference>
<dbReference type="STRING" id="1513793.SAMN06296036_12046"/>
<gene>
    <name evidence="1" type="ORF">SAMN06296036_12046</name>
</gene>